<evidence type="ECO:0000256" key="1">
    <source>
        <dbReference type="ARBA" id="ARBA00022553"/>
    </source>
</evidence>
<dbReference type="SMART" id="SM00448">
    <property type="entry name" value="REC"/>
    <property type="match status" value="1"/>
</dbReference>
<protein>
    <submittedName>
        <fullName evidence="6">Two component transcriptional regulator, LuxR family</fullName>
    </submittedName>
</protein>
<reference evidence="7" key="1">
    <citation type="submission" date="2017-08" db="EMBL/GenBank/DDBJ databases">
        <authorList>
            <person name="Varghese N."/>
            <person name="Submissions S."/>
        </authorList>
    </citation>
    <scope>NUCLEOTIDE SEQUENCE [LARGE SCALE GENOMIC DNA]</scope>
    <source>
        <strain evidence="7">USBA17B2</strain>
    </source>
</reference>
<sequence>MVTTPEGEGRGEPAGGIRIVLADDHARVRAQVREALEADGCQVCGEGATAQEAIDLAVEHSPDVVLLDIHMPGSGISAAAEITRRLPQTAVVMLTRSADDEDLFDSLRAGASGYLLKGEDPRGLPDALRGVLDGEAAMSRQLVTRIMKEFRAPTRRAFVRKSVAAGRLSAREWEVMELLGQGLTTDDVAKRLFLAPTTVRVHVSTVLRKLRVKDRESAFTLLRQDPADAGQESPEP</sequence>
<dbReference type="PANTHER" id="PTHR43214">
    <property type="entry name" value="TWO-COMPONENT RESPONSE REGULATOR"/>
    <property type="match status" value="1"/>
</dbReference>
<keyword evidence="2" id="KW-0238">DNA-binding</keyword>
<organism evidence="6 7">
    <name type="scientific">Ornithinimicrobium cerasi</name>
    <dbReference type="NCBI Taxonomy" id="2248773"/>
    <lineage>
        <taxon>Bacteria</taxon>
        <taxon>Bacillati</taxon>
        <taxon>Actinomycetota</taxon>
        <taxon>Actinomycetes</taxon>
        <taxon>Micrococcales</taxon>
        <taxon>Ornithinimicrobiaceae</taxon>
        <taxon>Ornithinimicrobium</taxon>
    </lineage>
</organism>
<dbReference type="PROSITE" id="PS50110">
    <property type="entry name" value="RESPONSE_REGULATORY"/>
    <property type="match status" value="1"/>
</dbReference>
<dbReference type="Pfam" id="PF00196">
    <property type="entry name" value="GerE"/>
    <property type="match status" value="1"/>
</dbReference>
<evidence type="ECO:0000259" key="5">
    <source>
        <dbReference type="PROSITE" id="PS50110"/>
    </source>
</evidence>
<dbReference type="CDD" id="cd17535">
    <property type="entry name" value="REC_NarL-like"/>
    <property type="match status" value="1"/>
</dbReference>
<evidence type="ECO:0000259" key="4">
    <source>
        <dbReference type="PROSITE" id="PS50043"/>
    </source>
</evidence>
<dbReference type="PROSITE" id="PS50043">
    <property type="entry name" value="HTH_LUXR_2"/>
    <property type="match status" value="1"/>
</dbReference>
<dbReference type="GO" id="GO:0000160">
    <property type="term" value="P:phosphorelay signal transduction system"/>
    <property type="evidence" value="ECO:0007669"/>
    <property type="project" value="InterPro"/>
</dbReference>
<dbReference type="Pfam" id="PF00072">
    <property type="entry name" value="Response_reg"/>
    <property type="match status" value="1"/>
</dbReference>
<dbReference type="SUPFAM" id="SSF52172">
    <property type="entry name" value="CheY-like"/>
    <property type="match status" value="1"/>
</dbReference>
<evidence type="ECO:0000256" key="3">
    <source>
        <dbReference type="PROSITE-ProRule" id="PRU00169"/>
    </source>
</evidence>
<dbReference type="Gene3D" id="3.40.50.2300">
    <property type="match status" value="1"/>
</dbReference>
<accession>A0A285VDD7</accession>
<name>A0A285VDD7_9MICO</name>
<dbReference type="EMBL" id="OBQK01000001">
    <property type="protein sequence ID" value="SOC52003.1"/>
    <property type="molecule type" value="Genomic_DNA"/>
</dbReference>
<gene>
    <name evidence="6" type="ORF">SAMN05421879_101381</name>
</gene>
<dbReference type="PANTHER" id="PTHR43214:SF43">
    <property type="entry name" value="TWO-COMPONENT RESPONSE REGULATOR"/>
    <property type="match status" value="1"/>
</dbReference>
<keyword evidence="1 3" id="KW-0597">Phosphoprotein</keyword>
<dbReference type="InterPro" id="IPR011006">
    <property type="entry name" value="CheY-like_superfamily"/>
</dbReference>
<dbReference type="CDD" id="cd06170">
    <property type="entry name" value="LuxR_C_like"/>
    <property type="match status" value="1"/>
</dbReference>
<dbReference type="GO" id="GO:0006355">
    <property type="term" value="P:regulation of DNA-templated transcription"/>
    <property type="evidence" value="ECO:0007669"/>
    <property type="project" value="InterPro"/>
</dbReference>
<dbReference type="Proteomes" id="UP000219688">
    <property type="component" value="Unassembled WGS sequence"/>
</dbReference>
<dbReference type="InterPro" id="IPR039420">
    <property type="entry name" value="WalR-like"/>
</dbReference>
<dbReference type="InterPro" id="IPR016032">
    <property type="entry name" value="Sig_transdc_resp-reg_C-effctor"/>
</dbReference>
<dbReference type="InterPro" id="IPR001789">
    <property type="entry name" value="Sig_transdc_resp-reg_receiver"/>
</dbReference>
<feature type="domain" description="Response regulatory" evidence="5">
    <location>
        <begin position="18"/>
        <end position="132"/>
    </location>
</feature>
<evidence type="ECO:0000256" key="2">
    <source>
        <dbReference type="ARBA" id="ARBA00023125"/>
    </source>
</evidence>
<dbReference type="GO" id="GO:0003677">
    <property type="term" value="F:DNA binding"/>
    <property type="evidence" value="ECO:0007669"/>
    <property type="project" value="UniProtKB-KW"/>
</dbReference>
<dbReference type="InterPro" id="IPR058245">
    <property type="entry name" value="NreC/VraR/RcsB-like_REC"/>
</dbReference>
<dbReference type="InterPro" id="IPR000792">
    <property type="entry name" value="Tscrpt_reg_LuxR_C"/>
</dbReference>
<proteinExistence type="predicted"/>
<dbReference type="PRINTS" id="PR00038">
    <property type="entry name" value="HTHLUXR"/>
</dbReference>
<evidence type="ECO:0000313" key="6">
    <source>
        <dbReference type="EMBL" id="SOC52003.1"/>
    </source>
</evidence>
<feature type="modified residue" description="4-aspartylphosphate" evidence="3">
    <location>
        <position position="68"/>
    </location>
</feature>
<evidence type="ECO:0000313" key="7">
    <source>
        <dbReference type="Proteomes" id="UP000219688"/>
    </source>
</evidence>
<dbReference type="SMART" id="SM00421">
    <property type="entry name" value="HTH_LUXR"/>
    <property type="match status" value="1"/>
</dbReference>
<keyword evidence="7" id="KW-1185">Reference proteome</keyword>
<feature type="domain" description="HTH luxR-type" evidence="4">
    <location>
        <begin position="161"/>
        <end position="226"/>
    </location>
</feature>
<dbReference type="AlphaFoldDB" id="A0A285VDD7"/>
<dbReference type="SUPFAM" id="SSF46894">
    <property type="entry name" value="C-terminal effector domain of the bipartite response regulators"/>
    <property type="match status" value="1"/>
</dbReference>
<dbReference type="STRING" id="1122622.GCA_000421185_01807"/>